<proteinExistence type="predicted"/>
<dbReference type="AlphaFoldDB" id="A0A2T1KJI6"/>
<dbReference type="EMBL" id="PXNN01000003">
    <property type="protein sequence ID" value="PSF10178.1"/>
    <property type="molecule type" value="Genomic_DNA"/>
</dbReference>
<evidence type="ECO:0000313" key="2">
    <source>
        <dbReference type="Proteomes" id="UP000238385"/>
    </source>
</evidence>
<comment type="caution">
    <text evidence="1">The sequence shown here is derived from an EMBL/GenBank/DDBJ whole genome shotgun (WGS) entry which is preliminary data.</text>
</comment>
<sequence>MCADQKHHCYPFSIDQVQGGFQRLIARLPTEFINLAFGTIDECLDELLSSISNFFDVDRAYVYASGLSRI</sequence>
<name>A0A2T1KJI6_9GAMM</name>
<organism evidence="1 2">
    <name type="scientific">Marinobacter halophilus</name>
    <dbReference type="NCBI Taxonomy" id="1323740"/>
    <lineage>
        <taxon>Bacteria</taxon>
        <taxon>Pseudomonadati</taxon>
        <taxon>Pseudomonadota</taxon>
        <taxon>Gammaproteobacteria</taxon>
        <taxon>Pseudomonadales</taxon>
        <taxon>Marinobacteraceae</taxon>
        <taxon>Marinobacter</taxon>
    </lineage>
</organism>
<gene>
    <name evidence="1" type="ORF">C7H08_01355</name>
</gene>
<protein>
    <submittedName>
        <fullName evidence="1">Uncharacterized protein</fullName>
    </submittedName>
</protein>
<keyword evidence="2" id="KW-1185">Reference proteome</keyword>
<accession>A0A2T1KJI6</accession>
<reference evidence="1 2" key="1">
    <citation type="submission" date="2018-03" db="EMBL/GenBank/DDBJ databases">
        <title>Marinobacter brunus sp. nov., a marine bacterium of Gamma-proteobacteria isolated from the surface seawater of the South China Sea.</title>
        <authorList>
            <person name="Cheng H."/>
            <person name="Wu Y.-H."/>
            <person name="Xamxidin M."/>
            <person name="Xu X.-W."/>
        </authorList>
    </citation>
    <scope>NUCLEOTIDE SEQUENCE [LARGE SCALE GENOMIC DNA]</scope>
    <source>
        <strain evidence="1 2">JCM 30472</strain>
    </source>
</reference>
<evidence type="ECO:0000313" key="1">
    <source>
        <dbReference type="EMBL" id="PSF10178.1"/>
    </source>
</evidence>
<dbReference type="Proteomes" id="UP000238385">
    <property type="component" value="Unassembled WGS sequence"/>
</dbReference>